<dbReference type="InterPro" id="IPR032466">
    <property type="entry name" value="Metal_Hydrolase"/>
</dbReference>
<dbReference type="InterPro" id="IPR001130">
    <property type="entry name" value="TatD-like"/>
</dbReference>
<dbReference type="Proteomes" id="UP000279236">
    <property type="component" value="Unassembled WGS sequence"/>
</dbReference>
<dbReference type="Gene3D" id="3.20.20.140">
    <property type="entry name" value="Metal-dependent hydrolases"/>
    <property type="match status" value="1"/>
</dbReference>
<sequence>MCADTPANGSRTQKWETIDLPRTHVLRHLTDAHCHPTDLSPTTEQLDGVLLGGLAAMATSDDQESVCRLGAARPWPLDEPEASSSSTNAPRVVAGFGYHPWFVHLYSLQDPPLPKREHYQDLLSPKPALMDQFDELVEQLPEPKPFAPALARIREQVSDAKASGRLVLIGEIGIDGSARVRVRPTHSTGNSGDWTPSNLTPFKCSIKHQVALARAQLDIAVELGVNVSFHCVAAPGTTLEVLKAARVAHGPSFGRINIDIHSCGGMSPAFLAQAAKVLPNAYFSPSMAVTARSPTAAEAVRAIPRDRILVESDAFAVGDMTRMVWAATVWIADCRGWQVEDGSDEWELEEEEEYYDARGRLQLAPEEEVWAVRTLERNWARFMGQMI</sequence>
<dbReference type="OrthoDB" id="413993at2759"/>
<evidence type="ECO:0000313" key="1">
    <source>
        <dbReference type="EMBL" id="RSH87673.1"/>
    </source>
</evidence>
<name>A0A427Y9A4_9TREE</name>
<dbReference type="PANTHER" id="PTHR47345">
    <property type="entry name" value="CUT9-INTERACTING PROTEIN SCN1"/>
    <property type="match status" value="1"/>
</dbReference>
<dbReference type="EMBL" id="RSCE01000001">
    <property type="protein sequence ID" value="RSH87673.1"/>
    <property type="molecule type" value="Genomic_DNA"/>
</dbReference>
<comment type="caution">
    <text evidence="1">The sequence shown here is derived from an EMBL/GenBank/DDBJ whole genome shotgun (WGS) entry which is preliminary data.</text>
</comment>
<dbReference type="GO" id="GO:0016788">
    <property type="term" value="F:hydrolase activity, acting on ester bonds"/>
    <property type="evidence" value="ECO:0007669"/>
    <property type="project" value="InterPro"/>
</dbReference>
<gene>
    <name evidence="1" type="ORF">EHS24_000187</name>
</gene>
<dbReference type="Pfam" id="PF01026">
    <property type="entry name" value="TatD_DNase"/>
    <property type="match status" value="1"/>
</dbReference>
<dbReference type="SUPFAM" id="SSF51556">
    <property type="entry name" value="Metallo-dependent hydrolases"/>
    <property type="match status" value="1"/>
</dbReference>
<reference evidence="1 2" key="1">
    <citation type="submission" date="2018-11" db="EMBL/GenBank/DDBJ databases">
        <title>Genome sequence of Apiotrichum porosum DSM 27194.</title>
        <authorList>
            <person name="Aliyu H."/>
            <person name="Gorte O."/>
            <person name="Ochsenreither K."/>
        </authorList>
    </citation>
    <scope>NUCLEOTIDE SEQUENCE [LARGE SCALE GENOMIC DNA]</scope>
    <source>
        <strain evidence="1 2">DSM 27194</strain>
    </source>
</reference>
<keyword evidence="2" id="KW-1185">Reference proteome</keyword>
<dbReference type="AlphaFoldDB" id="A0A427Y9A4"/>
<evidence type="ECO:0000313" key="2">
    <source>
        <dbReference type="Proteomes" id="UP000279236"/>
    </source>
</evidence>
<dbReference type="GeneID" id="39584730"/>
<dbReference type="InterPro" id="IPR053044">
    <property type="entry name" value="Metallo-hydrolase/TatD-type"/>
</dbReference>
<evidence type="ECO:0008006" key="3">
    <source>
        <dbReference type="Google" id="ProtNLM"/>
    </source>
</evidence>
<dbReference type="RefSeq" id="XP_028479881.1">
    <property type="nucleotide sequence ID" value="XM_028616024.1"/>
</dbReference>
<organism evidence="1 2">
    <name type="scientific">Apiotrichum porosum</name>
    <dbReference type="NCBI Taxonomy" id="105984"/>
    <lineage>
        <taxon>Eukaryota</taxon>
        <taxon>Fungi</taxon>
        <taxon>Dikarya</taxon>
        <taxon>Basidiomycota</taxon>
        <taxon>Agaricomycotina</taxon>
        <taxon>Tremellomycetes</taxon>
        <taxon>Trichosporonales</taxon>
        <taxon>Trichosporonaceae</taxon>
        <taxon>Apiotrichum</taxon>
    </lineage>
</organism>
<accession>A0A427Y9A4</accession>
<dbReference type="PANTHER" id="PTHR47345:SF1">
    <property type="entry name" value="CUT9-INTERACTING PROTEIN SCN1"/>
    <property type="match status" value="1"/>
</dbReference>
<protein>
    <recommendedName>
        <fullName evidence="3">TatD DNase</fullName>
    </recommendedName>
</protein>
<proteinExistence type="predicted"/>